<proteinExistence type="predicted"/>
<sequence length="184" mass="19625">MTPLMRIALGAAAAIVGVGVWQASRDPQVYSAPSDYRVERRIIDGNERVVVYAAVTKLLDCDLDRGDGPLWIEFENEGEDVPPISAFYRPDGTQSGSNAIRGGQSMVLDGYSATIPNRMRGFGGTFTVMIPCQLWTDGPGGTRQWGRNVLATWGPIAVPPPGMSVTSVGAKLTFTARAAAALPQ</sequence>
<keyword evidence="2" id="KW-1185">Reference proteome</keyword>
<protein>
    <submittedName>
        <fullName evidence="1">Uncharacterized protein</fullName>
    </submittedName>
</protein>
<organism evidence="1 2">
    <name type="scientific">Aureimonas endophytica</name>
    <dbReference type="NCBI Taxonomy" id="2027858"/>
    <lineage>
        <taxon>Bacteria</taxon>
        <taxon>Pseudomonadati</taxon>
        <taxon>Pseudomonadota</taxon>
        <taxon>Alphaproteobacteria</taxon>
        <taxon>Hyphomicrobiales</taxon>
        <taxon>Aurantimonadaceae</taxon>
        <taxon>Aureimonas</taxon>
    </lineage>
</organism>
<dbReference type="RefSeq" id="WP_188907971.1">
    <property type="nucleotide sequence ID" value="NZ_BMIQ01000002.1"/>
</dbReference>
<name>A0A916ZJY9_9HYPH</name>
<reference evidence="1" key="2">
    <citation type="submission" date="2020-09" db="EMBL/GenBank/DDBJ databases">
        <authorList>
            <person name="Sun Q."/>
            <person name="Zhou Y."/>
        </authorList>
    </citation>
    <scope>NUCLEOTIDE SEQUENCE</scope>
    <source>
        <strain evidence="1">CGMCC 1.15367</strain>
    </source>
</reference>
<dbReference type="Proteomes" id="UP000644699">
    <property type="component" value="Unassembled WGS sequence"/>
</dbReference>
<accession>A0A916ZJY9</accession>
<dbReference type="EMBL" id="BMIQ01000002">
    <property type="protein sequence ID" value="GGE00387.1"/>
    <property type="molecule type" value="Genomic_DNA"/>
</dbReference>
<evidence type="ECO:0000313" key="2">
    <source>
        <dbReference type="Proteomes" id="UP000644699"/>
    </source>
</evidence>
<dbReference type="AlphaFoldDB" id="A0A916ZJY9"/>
<evidence type="ECO:0000313" key="1">
    <source>
        <dbReference type="EMBL" id="GGE00387.1"/>
    </source>
</evidence>
<gene>
    <name evidence="1" type="ORF">GCM10011390_18990</name>
</gene>
<reference evidence="1" key="1">
    <citation type="journal article" date="2014" name="Int. J. Syst. Evol. Microbiol.">
        <title>Complete genome sequence of Corynebacterium casei LMG S-19264T (=DSM 44701T), isolated from a smear-ripened cheese.</title>
        <authorList>
            <consortium name="US DOE Joint Genome Institute (JGI-PGF)"/>
            <person name="Walter F."/>
            <person name="Albersmeier A."/>
            <person name="Kalinowski J."/>
            <person name="Ruckert C."/>
        </authorList>
    </citation>
    <scope>NUCLEOTIDE SEQUENCE</scope>
    <source>
        <strain evidence="1">CGMCC 1.15367</strain>
    </source>
</reference>
<comment type="caution">
    <text evidence="1">The sequence shown here is derived from an EMBL/GenBank/DDBJ whole genome shotgun (WGS) entry which is preliminary data.</text>
</comment>